<dbReference type="EMBL" id="VZPB01000022">
    <property type="protein sequence ID" value="KAB0582069.1"/>
    <property type="molecule type" value="Genomic_DNA"/>
</dbReference>
<comment type="caution">
    <text evidence="1">The sequence shown here is derived from an EMBL/GenBank/DDBJ whole genome shotgun (WGS) entry which is preliminary data.</text>
</comment>
<keyword evidence="2" id="KW-1185">Reference proteome</keyword>
<dbReference type="Pfam" id="PF04339">
    <property type="entry name" value="FemAB_like"/>
    <property type="match status" value="1"/>
</dbReference>
<dbReference type="GO" id="GO:0016740">
    <property type="term" value="F:transferase activity"/>
    <property type="evidence" value="ECO:0007669"/>
    <property type="project" value="UniProtKB-KW"/>
</dbReference>
<dbReference type="OrthoDB" id="9776898at2"/>
<dbReference type="PANTHER" id="PTHR47017">
    <property type="entry name" value="ACYL-COA"/>
    <property type="match status" value="1"/>
</dbReference>
<reference evidence="1 2" key="1">
    <citation type="submission" date="2019-09" db="EMBL/GenBank/DDBJ databases">
        <title>Draft genome sequences of 48 bacterial type strains from the CCUG.</title>
        <authorList>
            <person name="Tunovic T."/>
            <person name="Pineiro-Iglesias B."/>
            <person name="Unosson C."/>
            <person name="Inganas E."/>
            <person name="Ohlen M."/>
            <person name="Cardew S."/>
            <person name="Jensie-Markopoulos S."/>
            <person name="Salva-Serra F."/>
            <person name="Jaen-Luchoro D."/>
            <person name="Karlsson R."/>
            <person name="Svensson-Stadler L."/>
            <person name="Chun J."/>
            <person name="Moore E."/>
        </authorList>
    </citation>
    <scope>NUCLEOTIDE SEQUENCE [LARGE SCALE GENOMIC DNA]</scope>
    <source>
        <strain evidence="1 2">CCUG 30977</strain>
    </source>
</reference>
<dbReference type="Proteomes" id="UP000430120">
    <property type="component" value="Unassembled WGS sequence"/>
</dbReference>
<protein>
    <submittedName>
        <fullName evidence="1">N-acetyltransferase</fullName>
    </submittedName>
</protein>
<dbReference type="InterPro" id="IPR016181">
    <property type="entry name" value="Acyl_CoA_acyltransferase"/>
</dbReference>
<proteinExistence type="predicted"/>
<sequence>MADEGKDASDYHIGVHAHPDELDAIAWDALLAQQARPTPFMRHAYLRALVASGSATADTGWAPVFFSLHRAGRLVGATAAWLKSHSYGEYVFDWAWADAYARHGLDYYPKLLDAVPFTPVPGSRLLAEDDTARRLLLRTLRQWAQQTGLSSAHLLFLDEDEQALAQAEGYMLRQGVQFHWHNRPDTPYADFAEFLATLQREKRKKIQQERRKVEASGVQFRVREGTQISEADWDFFHHCYRLTYRAHRSTPYLSRDFFTRMARELPAHWLMFIAERAGAPVAVSLLAIDRARGAAWGRYWGATETIDCLHFEACYYQPLAWCIDQGFRRFEGGAQGEHKMARGLLPVRTASAHWLAHPEFSRAVEDFLAREGAGMAGYLDELRERNPFKTTTPE</sequence>
<gene>
    <name evidence="1" type="ORF">F7Q92_10800</name>
</gene>
<keyword evidence="1" id="KW-0808">Transferase</keyword>
<dbReference type="SUPFAM" id="SSF55729">
    <property type="entry name" value="Acyl-CoA N-acyltransferases (Nat)"/>
    <property type="match status" value="1"/>
</dbReference>
<organism evidence="1 2">
    <name type="scientific">Ideonella dechloratans</name>
    <dbReference type="NCBI Taxonomy" id="36863"/>
    <lineage>
        <taxon>Bacteria</taxon>
        <taxon>Pseudomonadati</taxon>
        <taxon>Pseudomonadota</taxon>
        <taxon>Betaproteobacteria</taxon>
        <taxon>Burkholderiales</taxon>
        <taxon>Sphaerotilaceae</taxon>
        <taxon>Ideonella</taxon>
    </lineage>
</organism>
<name>A0A643FBT2_IDEDE</name>
<dbReference type="AlphaFoldDB" id="A0A643FBT2"/>
<dbReference type="InterPro" id="IPR007434">
    <property type="entry name" value="FemAB-like"/>
</dbReference>
<dbReference type="Gene3D" id="3.40.630.30">
    <property type="match status" value="1"/>
</dbReference>
<evidence type="ECO:0000313" key="1">
    <source>
        <dbReference type="EMBL" id="KAB0582069.1"/>
    </source>
</evidence>
<evidence type="ECO:0000313" key="2">
    <source>
        <dbReference type="Proteomes" id="UP000430120"/>
    </source>
</evidence>
<dbReference type="PANTHER" id="PTHR47017:SF1">
    <property type="entry name" value="ACYL-COA"/>
    <property type="match status" value="1"/>
</dbReference>
<accession>A0A643FBT2</accession>
<dbReference type="RefSeq" id="WP_151124155.1">
    <property type="nucleotide sequence ID" value="NZ_CP088081.1"/>
</dbReference>